<dbReference type="InterPro" id="IPR019811">
    <property type="entry name" value="HDH_CS"/>
</dbReference>
<dbReference type="InterPro" id="IPR036291">
    <property type="entry name" value="NAD(P)-bd_dom_sf"/>
</dbReference>
<evidence type="ECO:0000256" key="2">
    <source>
        <dbReference type="ARBA" id="ARBA00005062"/>
    </source>
</evidence>
<evidence type="ECO:0000256" key="5">
    <source>
        <dbReference type="ARBA" id="ARBA00013376"/>
    </source>
</evidence>
<evidence type="ECO:0000256" key="9">
    <source>
        <dbReference type="ARBA" id="ARBA00023167"/>
    </source>
</evidence>
<name>A0ABY8IWZ7_9BACI</name>
<dbReference type="Gene3D" id="3.30.360.10">
    <property type="entry name" value="Dihydrodipicolinate Reductase, domain 2"/>
    <property type="match status" value="1"/>
</dbReference>
<reference evidence="14 15" key="1">
    <citation type="submission" date="2023-04" db="EMBL/GenBank/DDBJ databases">
        <title>Genome sequence of Halobacillus naozhouensis KACC 21980.</title>
        <authorList>
            <person name="Kim S."/>
            <person name="Heo J."/>
            <person name="Kwon S.-W."/>
        </authorList>
    </citation>
    <scope>NUCLEOTIDE SEQUENCE [LARGE SCALE GENOMIC DNA]</scope>
    <source>
        <strain evidence="14 15">KCTC 13234</strain>
    </source>
</reference>
<evidence type="ECO:0000313" key="15">
    <source>
        <dbReference type="Proteomes" id="UP001221597"/>
    </source>
</evidence>
<dbReference type="PANTHER" id="PTHR43331:SF1">
    <property type="entry name" value="HOMOSERINE DEHYDROGENASE"/>
    <property type="match status" value="1"/>
</dbReference>
<evidence type="ECO:0000256" key="11">
    <source>
        <dbReference type="RuleBase" id="RU004171"/>
    </source>
</evidence>
<evidence type="ECO:0000313" key="14">
    <source>
        <dbReference type="EMBL" id="WFT74560.1"/>
    </source>
</evidence>
<keyword evidence="9 10" id="KW-0486">Methionine biosynthesis</keyword>
<dbReference type="GO" id="GO:0004412">
    <property type="term" value="F:homoserine dehydrogenase activity"/>
    <property type="evidence" value="ECO:0007669"/>
    <property type="project" value="UniProtKB-EC"/>
</dbReference>
<dbReference type="PROSITE" id="PS01042">
    <property type="entry name" value="HOMOSER_DHGENASE"/>
    <property type="match status" value="1"/>
</dbReference>
<dbReference type="Pfam" id="PF03447">
    <property type="entry name" value="NAD_binding_3"/>
    <property type="match status" value="1"/>
</dbReference>
<dbReference type="EMBL" id="CP121671">
    <property type="protein sequence ID" value="WFT74560.1"/>
    <property type="molecule type" value="Genomic_DNA"/>
</dbReference>
<evidence type="ECO:0000256" key="1">
    <source>
        <dbReference type="ARBA" id="ARBA00005056"/>
    </source>
</evidence>
<organism evidence="14 15">
    <name type="scientific">Halobacillus naozhouensis</name>
    <dbReference type="NCBI Taxonomy" id="554880"/>
    <lineage>
        <taxon>Bacteria</taxon>
        <taxon>Bacillati</taxon>
        <taxon>Bacillota</taxon>
        <taxon>Bacilli</taxon>
        <taxon>Bacillales</taxon>
        <taxon>Bacillaceae</taxon>
        <taxon>Halobacillus</taxon>
    </lineage>
</organism>
<dbReference type="PIRSF" id="PIRSF036497">
    <property type="entry name" value="HDH_short"/>
    <property type="match status" value="1"/>
</dbReference>
<dbReference type="RefSeq" id="WP_283076556.1">
    <property type="nucleotide sequence ID" value="NZ_CP121671.1"/>
</dbReference>
<sequence>MTIKAAILGFGTVGEGVYQILQTKRDHLTKLAGAPIELCGILVDNLSKERELPHSVFVTDQYEQILAQKPDVIFEAIVGEEPCFSYLTKAVDRHIHVVTANKVMFAKYGTRLLEQAAQKVGIGYEATTASGTPILGTITRLLQANSITKIEAILNGTSNYILSSIQNEGKGFQEALEEAQKRGFAEADPTNDIKGYDAFYKLMILSQLIYQSQPSWESVPCEGIDHITADQFNDAQQQGNKIRHIASIEEVNGELHASVKPQVLSPSHGLHSIDGVDNAIHLFGDLVGPLTLRGPGAGQLATASAMVEDFLYIWQSYPAKQLLY</sequence>
<evidence type="ECO:0000256" key="4">
    <source>
        <dbReference type="ARBA" id="ARBA00013213"/>
    </source>
</evidence>
<dbReference type="SUPFAM" id="SSF55347">
    <property type="entry name" value="Glyceraldehyde-3-phosphate dehydrogenase-like, C-terminal domain"/>
    <property type="match status" value="1"/>
</dbReference>
<accession>A0ABY8IWZ7</accession>
<dbReference type="EC" id="1.1.1.3" evidence="4 10"/>
<dbReference type="Proteomes" id="UP001221597">
    <property type="component" value="Chromosome"/>
</dbReference>
<evidence type="ECO:0000259" key="13">
    <source>
        <dbReference type="Pfam" id="PF03447"/>
    </source>
</evidence>
<comment type="pathway">
    <text evidence="2 10">Amino-acid biosynthesis; L-methionine biosynthesis via de novo pathway; L-homoserine from L-aspartate: step 3/3.</text>
</comment>
<gene>
    <name evidence="14" type="ORF">P9989_19760</name>
</gene>
<dbReference type="InterPro" id="IPR001342">
    <property type="entry name" value="HDH_cat"/>
</dbReference>
<dbReference type="PANTHER" id="PTHR43331">
    <property type="entry name" value="HOMOSERINE DEHYDROGENASE"/>
    <property type="match status" value="1"/>
</dbReference>
<dbReference type="Gene3D" id="3.40.50.720">
    <property type="entry name" value="NAD(P)-binding Rossmann-like Domain"/>
    <property type="match status" value="1"/>
</dbReference>
<evidence type="ECO:0000256" key="10">
    <source>
        <dbReference type="RuleBase" id="RU000579"/>
    </source>
</evidence>
<feature type="domain" description="Homoserine dehydrogenase catalytic" evidence="12">
    <location>
        <begin position="133"/>
        <end position="311"/>
    </location>
</feature>
<keyword evidence="15" id="KW-1185">Reference proteome</keyword>
<evidence type="ECO:0000259" key="12">
    <source>
        <dbReference type="Pfam" id="PF00742"/>
    </source>
</evidence>
<evidence type="ECO:0000256" key="7">
    <source>
        <dbReference type="ARBA" id="ARBA00022697"/>
    </source>
</evidence>
<dbReference type="InterPro" id="IPR005106">
    <property type="entry name" value="Asp/hSer_DH_NAD-bd"/>
</dbReference>
<dbReference type="SUPFAM" id="SSF51735">
    <property type="entry name" value="NAD(P)-binding Rossmann-fold domains"/>
    <property type="match status" value="1"/>
</dbReference>
<dbReference type="InterPro" id="IPR022697">
    <property type="entry name" value="HDH_short"/>
</dbReference>
<evidence type="ECO:0000256" key="6">
    <source>
        <dbReference type="ARBA" id="ARBA00022605"/>
    </source>
</evidence>
<dbReference type="Pfam" id="PF00742">
    <property type="entry name" value="Homoserine_dh"/>
    <property type="match status" value="1"/>
</dbReference>
<keyword evidence="10" id="KW-0521">NADP</keyword>
<comment type="pathway">
    <text evidence="1 10">Amino-acid biosynthesis; L-threonine biosynthesis; L-threonine from L-aspartate: step 3/5.</text>
</comment>
<comment type="similarity">
    <text evidence="3 11">Belongs to the homoserine dehydrogenase family.</text>
</comment>
<feature type="domain" description="Aspartate/homoserine dehydrogenase NAD-binding" evidence="13">
    <location>
        <begin position="9"/>
        <end position="118"/>
    </location>
</feature>
<keyword evidence="6 10" id="KW-0028">Amino-acid biosynthesis</keyword>
<protein>
    <recommendedName>
        <fullName evidence="5 10">Homoserine dehydrogenase</fullName>
        <ecNumber evidence="4 10">1.1.1.3</ecNumber>
    </recommendedName>
</protein>
<dbReference type="NCBIfam" id="NF004976">
    <property type="entry name" value="PRK06349.1"/>
    <property type="match status" value="1"/>
</dbReference>
<evidence type="ECO:0000256" key="8">
    <source>
        <dbReference type="ARBA" id="ARBA00023002"/>
    </source>
</evidence>
<keyword evidence="8 10" id="KW-0560">Oxidoreductase</keyword>
<proteinExistence type="inferred from homology"/>
<evidence type="ECO:0000256" key="3">
    <source>
        <dbReference type="ARBA" id="ARBA00006753"/>
    </source>
</evidence>
<comment type="catalytic activity">
    <reaction evidence="10">
        <text>L-homoserine + NADP(+) = L-aspartate 4-semialdehyde + NADPH + H(+)</text>
        <dbReference type="Rhea" id="RHEA:15761"/>
        <dbReference type="ChEBI" id="CHEBI:15378"/>
        <dbReference type="ChEBI" id="CHEBI:57476"/>
        <dbReference type="ChEBI" id="CHEBI:57783"/>
        <dbReference type="ChEBI" id="CHEBI:58349"/>
        <dbReference type="ChEBI" id="CHEBI:537519"/>
        <dbReference type="EC" id="1.1.1.3"/>
    </reaction>
</comment>
<keyword evidence="7 10" id="KW-0791">Threonine biosynthesis</keyword>